<proteinExistence type="predicted"/>
<feature type="region of interest" description="Disordered" evidence="1">
    <location>
        <begin position="98"/>
        <end position="138"/>
    </location>
</feature>
<protein>
    <submittedName>
        <fullName evidence="2">Uncharacterized protein</fullName>
    </submittedName>
</protein>
<reference evidence="2" key="2">
    <citation type="submission" date="2020-07" db="EMBL/GenBank/DDBJ databases">
        <authorList>
            <person name="Vera ALvarez R."/>
            <person name="Arias-Moreno D.M."/>
            <person name="Jimenez-Jacinto V."/>
            <person name="Jimenez-Bremont J.F."/>
            <person name="Swaminathan K."/>
            <person name="Moose S.P."/>
            <person name="Guerrero-Gonzalez M.L."/>
            <person name="Marino-Ramirez L."/>
            <person name="Landsman D."/>
            <person name="Rodriguez-Kessler M."/>
            <person name="Delgado-Sanchez P."/>
        </authorList>
    </citation>
    <scope>NUCLEOTIDE SEQUENCE</scope>
    <source>
        <tissue evidence="2">Cladode</tissue>
    </source>
</reference>
<evidence type="ECO:0000256" key="1">
    <source>
        <dbReference type="SAM" id="MobiDB-lite"/>
    </source>
</evidence>
<evidence type="ECO:0000313" key="2">
    <source>
        <dbReference type="EMBL" id="MBA4650908.1"/>
    </source>
</evidence>
<sequence>MRGRLRLPPLPGGDHTLDALQLRHVARQRNATWIFKVVLILRLSEQPPKQGVVDVDQRHHHPLHHRLLLLRHVHRYVSFRYQRRSFFRNAVQPEVPLTRSKPAPQLLTPPPDCRHRPVQSPTVTAEPDEPPLEPESAARFEDSWSHDLGIWSRETEKEGGEWIWIWGLISRRKWGLNSLG</sequence>
<organism evidence="2">
    <name type="scientific">Opuntia streptacantha</name>
    <name type="common">Prickly pear cactus</name>
    <name type="synonym">Opuntia cardona</name>
    <dbReference type="NCBI Taxonomy" id="393608"/>
    <lineage>
        <taxon>Eukaryota</taxon>
        <taxon>Viridiplantae</taxon>
        <taxon>Streptophyta</taxon>
        <taxon>Embryophyta</taxon>
        <taxon>Tracheophyta</taxon>
        <taxon>Spermatophyta</taxon>
        <taxon>Magnoliopsida</taxon>
        <taxon>eudicotyledons</taxon>
        <taxon>Gunneridae</taxon>
        <taxon>Pentapetalae</taxon>
        <taxon>Caryophyllales</taxon>
        <taxon>Cactineae</taxon>
        <taxon>Cactaceae</taxon>
        <taxon>Opuntioideae</taxon>
        <taxon>Opuntia</taxon>
    </lineage>
</organism>
<name>A0A7C9E069_OPUST</name>
<reference evidence="2" key="1">
    <citation type="journal article" date="2013" name="J. Plant Res.">
        <title>Effect of fungi and light on seed germination of three Opuntia species from semiarid lands of central Mexico.</title>
        <authorList>
            <person name="Delgado-Sanchez P."/>
            <person name="Jimenez-Bremont J.F."/>
            <person name="Guerrero-Gonzalez Mde L."/>
            <person name="Flores J."/>
        </authorList>
    </citation>
    <scope>NUCLEOTIDE SEQUENCE</scope>
    <source>
        <tissue evidence="2">Cladode</tissue>
    </source>
</reference>
<dbReference type="EMBL" id="GISG01167324">
    <property type="protein sequence ID" value="MBA4650908.1"/>
    <property type="molecule type" value="Transcribed_RNA"/>
</dbReference>
<accession>A0A7C9E069</accession>
<dbReference type="AlphaFoldDB" id="A0A7C9E069"/>